<dbReference type="Proteomes" id="UP000198618">
    <property type="component" value="Unassembled WGS sequence"/>
</dbReference>
<gene>
    <name evidence="8" type="ORF">SAMN05216389_11329</name>
</gene>
<reference evidence="8 9" key="1">
    <citation type="submission" date="2016-10" db="EMBL/GenBank/DDBJ databases">
        <authorList>
            <person name="de Groot N.N."/>
        </authorList>
    </citation>
    <scope>NUCLEOTIDE SEQUENCE [LARGE SCALE GENOMIC DNA]</scope>
    <source>
        <strain evidence="8 9">IBRC-M 10780</strain>
    </source>
</reference>
<feature type="domain" description="ABC-2 type transporter transmembrane" evidence="7">
    <location>
        <begin position="23"/>
        <end position="390"/>
    </location>
</feature>
<dbReference type="InterPro" id="IPR013525">
    <property type="entry name" value="ABC2_TM"/>
</dbReference>
<evidence type="ECO:0000313" key="9">
    <source>
        <dbReference type="Proteomes" id="UP000198618"/>
    </source>
</evidence>
<accession>A0A1I0EYK8</accession>
<evidence type="ECO:0000313" key="8">
    <source>
        <dbReference type="EMBL" id="SET50739.1"/>
    </source>
</evidence>
<organism evidence="8 9">
    <name type="scientific">Oceanobacillus limi</name>
    <dbReference type="NCBI Taxonomy" id="930131"/>
    <lineage>
        <taxon>Bacteria</taxon>
        <taxon>Bacillati</taxon>
        <taxon>Bacillota</taxon>
        <taxon>Bacilli</taxon>
        <taxon>Bacillales</taxon>
        <taxon>Bacillaceae</taxon>
        <taxon>Oceanobacillus</taxon>
    </lineage>
</organism>
<evidence type="ECO:0000256" key="4">
    <source>
        <dbReference type="ARBA" id="ARBA00022989"/>
    </source>
</evidence>
<dbReference type="PANTHER" id="PTHR30294">
    <property type="entry name" value="MEMBRANE COMPONENT OF ABC TRANSPORTER YHHJ-RELATED"/>
    <property type="match status" value="1"/>
</dbReference>
<feature type="transmembrane region" description="Helical" evidence="6">
    <location>
        <begin position="243"/>
        <end position="262"/>
    </location>
</feature>
<keyword evidence="4 6" id="KW-1133">Transmembrane helix</keyword>
<keyword evidence="3 6" id="KW-0812">Transmembrane</keyword>
<feature type="transmembrane region" description="Helical" evidence="6">
    <location>
        <begin position="316"/>
        <end position="335"/>
    </location>
</feature>
<sequence length="416" mass="46340">MKKMRNSMKVAKWEIKRNLKNKTFVIGLFLTPVIFLVFFLIGNLLDGDSENETDSTTVFVHDQIEAFSSLQDTADMYELNWDLHLTDLTEDEVQNELENNEDTAYIFLTESVLDDGIVPVYTTDEIDPYFSMQVQQLSEPLQGMRIAQLGLTEEELATISQGVVFEDQTSVEEDATTRESEEEVAAGDELERIVPGIFAGVILFAIVITGMMIFQSASLEKKDKIAEIILSSLTPGELMQGKIIGYFVLGMIQVVVLLLFAVPLALWQLDMPIVEYLLVPETLLLVGIAILGYLLFSAIFVGLGATMADMSTSSNFQGMVMMLPFISFIIAGPVIGDPSGMIAKVGTYIPFTAPGVLIMRLTTLEEWPWVEIIIALVVLIISIWLFMKLAGKIFKVGILMYGKNATPGEIWKWIRS</sequence>
<feature type="transmembrane region" description="Helical" evidence="6">
    <location>
        <begin position="193"/>
        <end position="214"/>
    </location>
</feature>
<dbReference type="STRING" id="930131.SAMN05216389_11329"/>
<feature type="transmembrane region" description="Helical" evidence="6">
    <location>
        <begin position="21"/>
        <end position="41"/>
    </location>
</feature>
<dbReference type="EMBL" id="FOHE01000013">
    <property type="protein sequence ID" value="SET50739.1"/>
    <property type="molecule type" value="Genomic_DNA"/>
</dbReference>
<evidence type="ECO:0000256" key="5">
    <source>
        <dbReference type="ARBA" id="ARBA00023136"/>
    </source>
</evidence>
<feature type="transmembrane region" description="Helical" evidence="6">
    <location>
        <begin position="282"/>
        <end position="304"/>
    </location>
</feature>
<keyword evidence="9" id="KW-1185">Reference proteome</keyword>
<keyword evidence="5 6" id="KW-0472">Membrane</keyword>
<evidence type="ECO:0000256" key="2">
    <source>
        <dbReference type="ARBA" id="ARBA00022475"/>
    </source>
</evidence>
<proteinExistence type="predicted"/>
<dbReference type="PANTHER" id="PTHR30294:SF29">
    <property type="entry name" value="MULTIDRUG ABC TRANSPORTER PERMEASE YBHS-RELATED"/>
    <property type="match status" value="1"/>
</dbReference>
<dbReference type="InterPro" id="IPR051449">
    <property type="entry name" value="ABC-2_transporter_component"/>
</dbReference>
<evidence type="ECO:0000256" key="1">
    <source>
        <dbReference type="ARBA" id="ARBA00004651"/>
    </source>
</evidence>
<protein>
    <submittedName>
        <fullName evidence="8">ABC-2 type transport system permease protein</fullName>
    </submittedName>
</protein>
<dbReference type="AlphaFoldDB" id="A0A1I0EYK8"/>
<evidence type="ECO:0000256" key="3">
    <source>
        <dbReference type="ARBA" id="ARBA00022692"/>
    </source>
</evidence>
<name>A0A1I0EYK8_9BACI</name>
<dbReference type="GO" id="GO:0140359">
    <property type="term" value="F:ABC-type transporter activity"/>
    <property type="evidence" value="ECO:0007669"/>
    <property type="project" value="InterPro"/>
</dbReference>
<feature type="transmembrane region" description="Helical" evidence="6">
    <location>
        <begin position="367"/>
        <end position="387"/>
    </location>
</feature>
<dbReference type="GO" id="GO:0005886">
    <property type="term" value="C:plasma membrane"/>
    <property type="evidence" value="ECO:0007669"/>
    <property type="project" value="UniProtKB-SubCell"/>
</dbReference>
<keyword evidence="2" id="KW-1003">Cell membrane</keyword>
<evidence type="ECO:0000256" key="6">
    <source>
        <dbReference type="SAM" id="Phobius"/>
    </source>
</evidence>
<comment type="subcellular location">
    <subcellularLocation>
        <location evidence="1">Cell membrane</location>
        <topology evidence="1">Multi-pass membrane protein</topology>
    </subcellularLocation>
</comment>
<evidence type="ECO:0000259" key="7">
    <source>
        <dbReference type="Pfam" id="PF12698"/>
    </source>
</evidence>
<dbReference type="Pfam" id="PF12698">
    <property type="entry name" value="ABC2_membrane_3"/>
    <property type="match status" value="1"/>
</dbReference>